<protein>
    <recommendedName>
        <fullName evidence="2">MSL3 chromodomain-like domain-containing protein</fullName>
    </recommendedName>
</protein>
<feature type="region of interest" description="Disordered" evidence="1">
    <location>
        <begin position="303"/>
        <end position="342"/>
    </location>
</feature>
<reference evidence="4" key="1">
    <citation type="journal article" date="2018" name="Nat. Microbiol.">
        <title>Leveraging single-cell genomics to expand the fungal tree of life.</title>
        <authorList>
            <person name="Ahrendt S.R."/>
            <person name="Quandt C.A."/>
            <person name="Ciobanu D."/>
            <person name="Clum A."/>
            <person name="Salamov A."/>
            <person name="Andreopoulos B."/>
            <person name="Cheng J.F."/>
            <person name="Woyke T."/>
            <person name="Pelin A."/>
            <person name="Henrissat B."/>
            <person name="Reynolds N.K."/>
            <person name="Benny G.L."/>
            <person name="Smith M.E."/>
            <person name="James T.Y."/>
            <person name="Grigoriev I.V."/>
        </authorList>
    </citation>
    <scope>NUCLEOTIDE SEQUENCE [LARGE SCALE GENOMIC DNA]</scope>
</reference>
<feature type="compositionally biased region" description="Polar residues" evidence="1">
    <location>
        <begin position="332"/>
        <end position="342"/>
    </location>
</feature>
<organism evidence="3 4">
    <name type="scientific">Blyttiomyces helicus</name>
    <dbReference type="NCBI Taxonomy" id="388810"/>
    <lineage>
        <taxon>Eukaryota</taxon>
        <taxon>Fungi</taxon>
        <taxon>Fungi incertae sedis</taxon>
        <taxon>Chytridiomycota</taxon>
        <taxon>Chytridiomycota incertae sedis</taxon>
        <taxon>Chytridiomycetes</taxon>
        <taxon>Chytridiomycetes incertae sedis</taxon>
        <taxon>Blyttiomyces</taxon>
    </lineage>
</organism>
<dbReference type="SUPFAM" id="SSF54160">
    <property type="entry name" value="Chromo domain-like"/>
    <property type="match status" value="1"/>
</dbReference>
<evidence type="ECO:0000313" key="4">
    <source>
        <dbReference type="Proteomes" id="UP000269721"/>
    </source>
</evidence>
<dbReference type="OrthoDB" id="124855at2759"/>
<dbReference type="InterPro" id="IPR016197">
    <property type="entry name" value="Chromo-like_dom_sf"/>
</dbReference>
<evidence type="ECO:0000313" key="3">
    <source>
        <dbReference type="EMBL" id="RKO84109.1"/>
    </source>
</evidence>
<feature type="non-terminal residue" evidence="3">
    <location>
        <position position="1"/>
    </location>
</feature>
<name>A0A4P9VWL4_9FUNG</name>
<evidence type="ECO:0000256" key="1">
    <source>
        <dbReference type="SAM" id="MobiDB-lite"/>
    </source>
</evidence>
<evidence type="ECO:0000259" key="2">
    <source>
        <dbReference type="Pfam" id="PF22732"/>
    </source>
</evidence>
<dbReference type="Proteomes" id="UP000269721">
    <property type="component" value="Unassembled WGS sequence"/>
</dbReference>
<sequence length="342" mass="38314">LIARVGADDDTIEIFRTHFNSILKLPVFSIKQPSSASCIFLDISTRIAIPSLRWTAKTKGESPNTAYSKSLFIPRQSSPPSSKRMGSIPGDTLDSFWRWRGDEMKKNAFRRDPRSQLELGDIARLELDARKVYSERPFFARASQEIPTSAGRIPSLLPTMPTKTEEPAFSEKETVLKGNISSSPSKARLNRVGGEELNLSTVFLTLDPLADCRPSAPTDPSHQILKIEQRKSETSPDVLTPYHRVHHRGWKKNCDEWVPQSRVLKFTDDNQKRSNSLPSFKLDMSETLKELLRRESIKVTFRSKVASGTMRRSGGGGGGSKGRVTRSRRSYAPTSPSLTPVR</sequence>
<dbReference type="EMBL" id="ML000486">
    <property type="protein sequence ID" value="RKO84109.1"/>
    <property type="molecule type" value="Genomic_DNA"/>
</dbReference>
<dbReference type="InterPro" id="IPR053820">
    <property type="entry name" value="MSL3_chromo-like"/>
</dbReference>
<gene>
    <name evidence="3" type="ORF">BDK51DRAFT_31029</name>
</gene>
<accession>A0A4P9VWL4</accession>
<feature type="region of interest" description="Disordered" evidence="1">
    <location>
        <begin position="151"/>
        <end position="171"/>
    </location>
</feature>
<dbReference type="Pfam" id="PF22732">
    <property type="entry name" value="MSL3_chromo-like"/>
    <property type="match status" value="1"/>
</dbReference>
<keyword evidence="4" id="KW-1185">Reference proteome</keyword>
<feature type="domain" description="MSL3 chromodomain-like" evidence="2">
    <location>
        <begin position="224"/>
        <end position="277"/>
    </location>
</feature>
<proteinExistence type="predicted"/>
<dbReference type="Gene3D" id="2.30.30.140">
    <property type="match status" value="1"/>
</dbReference>
<dbReference type="AlphaFoldDB" id="A0A4P9VWL4"/>